<dbReference type="Proteomes" id="UP000585749">
    <property type="component" value="Unassembled WGS sequence"/>
</dbReference>
<dbReference type="GO" id="GO:0009307">
    <property type="term" value="P:DNA restriction-modification system"/>
    <property type="evidence" value="ECO:0007669"/>
    <property type="project" value="UniProtKB-KW"/>
</dbReference>
<organism evidence="5 8">
    <name type="scientific">Weissella hellenica</name>
    <dbReference type="NCBI Taxonomy" id="46256"/>
    <lineage>
        <taxon>Bacteria</taxon>
        <taxon>Bacillati</taxon>
        <taxon>Bacillota</taxon>
        <taxon>Bacilli</taxon>
        <taxon>Lactobacillales</taxon>
        <taxon>Lactobacillaceae</taxon>
        <taxon>Weissella</taxon>
    </lineage>
</organism>
<evidence type="ECO:0000313" key="6">
    <source>
        <dbReference type="EMBL" id="SCB74181.1"/>
    </source>
</evidence>
<dbReference type="Gene3D" id="3.90.220.20">
    <property type="entry name" value="DNA methylase specificity domains"/>
    <property type="match status" value="2"/>
</dbReference>
<dbReference type="EMBL" id="JAAXPM010000014">
    <property type="protein sequence ID" value="NKY67577.1"/>
    <property type="molecule type" value="Genomic_DNA"/>
</dbReference>
<evidence type="ECO:0000259" key="4">
    <source>
        <dbReference type="Pfam" id="PF01420"/>
    </source>
</evidence>
<dbReference type="Proteomes" id="UP000182448">
    <property type="component" value="Unassembled WGS sequence"/>
</dbReference>
<comment type="caution">
    <text evidence="5">The sequence shown here is derived from an EMBL/GenBank/DDBJ whole genome shotgun (WGS) entry which is preliminary data.</text>
</comment>
<dbReference type="GO" id="GO:0003677">
    <property type="term" value="F:DNA binding"/>
    <property type="evidence" value="ECO:0007669"/>
    <property type="project" value="UniProtKB-KW"/>
</dbReference>
<proteinExistence type="inferred from homology"/>
<evidence type="ECO:0000313" key="8">
    <source>
        <dbReference type="Proteomes" id="UP000585749"/>
    </source>
</evidence>
<feature type="domain" description="Type I restriction modification DNA specificity" evidence="4">
    <location>
        <begin position="14"/>
        <end position="196"/>
    </location>
</feature>
<dbReference type="InterPro" id="IPR052021">
    <property type="entry name" value="Type-I_RS_S_subunit"/>
</dbReference>
<evidence type="ECO:0000313" key="5">
    <source>
        <dbReference type="EMBL" id="NKY67577.1"/>
    </source>
</evidence>
<gene>
    <name evidence="6" type="ORF">GA0061075_101151</name>
    <name evidence="5" type="ORF">HF960_07925</name>
</gene>
<keyword evidence="5" id="KW-0378">Hydrolase</keyword>
<protein>
    <submittedName>
        <fullName evidence="5">Restriction endonuclease subunit S</fullName>
    </submittedName>
    <submittedName>
        <fullName evidence="6">Type I restriction enzyme, S subunit</fullName>
    </submittedName>
</protein>
<evidence type="ECO:0000256" key="2">
    <source>
        <dbReference type="ARBA" id="ARBA00022747"/>
    </source>
</evidence>
<sequence length="394" mass="45038">MAVQPKLRFKGFTDDWEKRQLGNVVDKIKSYSLSRDVEYNESTGYKYVHYGDIHTGKADIINKKSVLPNIKPSQYTTLSVNDLIVTDASEDYQGIASPAVIQELPDANLVAGLHTIALRPQATNATFLYYLLHTNNFKHFGYRTGTGLKVFGISWPNLSKFEFNLPSLEEQDKVVDLLRFLDNLITVNQRKVNLLKKKKTAYLQKLFPKTGSNIPELRFKGYIDAWEKRQLDDVVEKQIKGKAQLKKLNAGKVEYLDTVRLNGGSPILTDGIQDVSQDDILILWDGSKAGTVYSGFEGTLGSTLKAYRTSVNSQFVYQFLRLHQKNIYSNYRTPNIPHVQKDFLNVFKIDIPRFEEQRKIGDFLSSLDNLITVNQRKVDLLKEKKKSLLQQTFI</sequence>
<dbReference type="GO" id="GO:0004519">
    <property type="term" value="F:endonuclease activity"/>
    <property type="evidence" value="ECO:0007669"/>
    <property type="project" value="UniProtKB-KW"/>
</dbReference>
<dbReference type="PANTHER" id="PTHR30408:SF12">
    <property type="entry name" value="TYPE I RESTRICTION ENZYME MJAVIII SPECIFICITY SUBUNIT"/>
    <property type="match status" value="1"/>
</dbReference>
<reference evidence="6 7" key="1">
    <citation type="submission" date="2016-08" db="EMBL/GenBank/DDBJ databases">
        <authorList>
            <person name="Varghese N."/>
            <person name="Submissions Spin"/>
        </authorList>
    </citation>
    <scope>NUCLEOTIDE SEQUENCE [LARGE SCALE GENOMIC DNA]</scope>
    <source>
        <strain evidence="6 7">R-53116</strain>
    </source>
</reference>
<keyword evidence="3" id="KW-0238">DNA-binding</keyword>
<keyword evidence="2" id="KW-0680">Restriction system</keyword>
<comment type="similarity">
    <text evidence="1">Belongs to the type-I restriction system S methylase family.</text>
</comment>
<feature type="domain" description="Type I restriction modification DNA specificity" evidence="4">
    <location>
        <begin position="225"/>
        <end position="379"/>
    </location>
</feature>
<dbReference type="EMBL" id="FMAW01000001">
    <property type="protein sequence ID" value="SCB74181.1"/>
    <property type="molecule type" value="Genomic_DNA"/>
</dbReference>
<dbReference type="AlphaFoldDB" id="A0A4Y4FZL6"/>
<accession>A0A4Y4FZL6</accession>
<keyword evidence="5" id="KW-0540">Nuclease</keyword>
<keyword evidence="7" id="KW-1185">Reference proteome</keyword>
<evidence type="ECO:0000256" key="3">
    <source>
        <dbReference type="ARBA" id="ARBA00023125"/>
    </source>
</evidence>
<dbReference type="InterPro" id="IPR000055">
    <property type="entry name" value="Restrct_endonuc_typeI_TRD"/>
</dbReference>
<dbReference type="PANTHER" id="PTHR30408">
    <property type="entry name" value="TYPE-1 RESTRICTION ENZYME ECOKI SPECIFICITY PROTEIN"/>
    <property type="match status" value="1"/>
</dbReference>
<dbReference type="Pfam" id="PF01420">
    <property type="entry name" value="Methylase_S"/>
    <property type="match status" value="2"/>
</dbReference>
<dbReference type="InterPro" id="IPR044946">
    <property type="entry name" value="Restrct_endonuc_typeI_TRD_sf"/>
</dbReference>
<reference evidence="5 8" key="2">
    <citation type="submission" date="2020-04" db="EMBL/GenBank/DDBJ databases">
        <title>MicrobeNet Type strains.</title>
        <authorList>
            <person name="Nicholson A.C."/>
        </authorList>
    </citation>
    <scope>NUCLEOTIDE SEQUENCE [LARGE SCALE GENOMIC DNA]</scope>
    <source>
        <strain evidence="5 8">CCUG 33494</strain>
    </source>
</reference>
<keyword evidence="5" id="KW-0255">Endonuclease</keyword>
<evidence type="ECO:0000256" key="1">
    <source>
        <dbReference type="ARBA" id="ARBA00010923"/>
    </source>
</evidence>
<dbReference type="Gene3D" id="1.10.287.1120">
    <property type="entry name" value="Bipartite methylase S protein"/>
    <property type="match status" value="1"/>
</dbReference>
<evidence type="ECO:0000313" key="7">
    <source>
        <dbReference type="Proteomes" id="UP000182448"/>
    </source>
</evidence>
<dbReference type="OrthoDB" id="9795776at2"/>
<name>A0A4Y4FZL6_WEIHE</name>
<dbReference type="SUPFAM" id="SSF116734">
    <property type="entry name" value="DNA methylase specificity domain"/>
    <property type="match status" value="2"/>
</dbReference>
<dbReference type="RefSeq" id="WP_074426688.1">
    <property type="nucleotide sequence ID" value="NZ_BJEG01000001.1"/>
</dbReference>